<feature type="region of interest" description="Disordered" evidence="6">
    <location>
        <begin position="1247"/>
        <end position="1342"/>
    </location>
</feature>
<dbReference type="Pfam" id="PF02902">
    <property type="entry name" value="Peptidase_C48"/>
    <property type="match status" value="2"/>
</dbReference>
<dbReference type="InterPro" id="IPR038765">
    <property type="entry name" value="Papain-like_cys_pep_sf"/>
</dbReference>
<protein>
    <recommendedName>
        <fullName evidence="7">Ubiquitin-like protease family profile domain-containing protein</fullName>
    </recommendedName>
</protein>
<evidence type="ECO:0000256" key="6">
    <source>
        <dbReference type="SAM" id="MobiDB-lite"/>
    </source>
</evidence>
<keyword evidence="9" id="KW-1185">Reference proteome</keyword>
<keyword evidence="4" id="KW-0833">Ubl conjugation pathway</keyword>
<feature type="compositionally biased region" description="Basic and acidic residues" evidence="6">
    <location>
        <begin position="409"/>
        <end position="421"/>
    </location>
</feature>
<dbReference type="GO" id="GO:0016926">
    <property type="term" value="P:protein desumoylation"/>
    <property type="evidence" value="ECO:0007669"/>
    <property type="project" value="TreeGrafter"/>
</dbReference>
<dbReference type="SUPFAM" id="SSF54001">
    <property type="entry name" value="Cysteine proteinases"/>
    <property type="match status" value="1"/>
</dbReference>
<evidence type="ECO:0000256" key="1">
    <source>
        <dbReference type="ARBA" id="ARBA00005234"/>
    </source>
</evidence>
<feature type="compositionally biased region" description="Polar residues" evidence="6">
    <location>
        <begin position="283"/>
        <end position="306"/>
    </location>
</feature>
<name>A0AAD9Z4W4_9LECA</name>
<dbReference type="GO" id="GO:0070139">
    <property type="term" value="F:SUMO-specific endopeptidase activity"/>
    <property type="evidence" value="ECO:0007669"/>
    <property type="project" value="TreeGrafter"/>
</dbReference>
<evidence type="ECO:0000313" key="9">
    <source>
        <dbReference type="Proteomes" id="UP001276659"/>
    </source>
</evidence>
<feature type="region of interest" description="Disordered" evidence="6">
    <location>
        <begin position="140"/>
        <end position="306"/>
    </location>
</feature>
<feature type="compositionally biased region" description="Basic and acidic residues" evidence="6">
    <location>
        <begin position="1180"/>
        <end position="1193"/>
    </location>
</feature>
<gene>
    <name evidence="8" type="ORF">OEA41_003565</name>
</gene>
<accession>A0AAD9Z4W4</accession>
<feature type="region of interest" description="Disordered" evidence="6">
    <location>
        <begin position="1126"/>
        <end position="1193"/>
    </location>
</feature>
<feature type="region of interest" description="Disordered" evidence="6">
    <location>
        <begin position="632"/>
        <end position="652"/>
    </location>
</feature>
<dbReference type="PANTHER" id="PTHR46896">
    <property type="entry name" value="SENTRIN-SPECIFIC PROTEASE"/>
    <property type="match status" value="1"/>
</dbReference>
<dbReference type="Proteomes" id="UP001276659">
    <property type="component" value="Unassembled WGS sequence"/>
</dbReference>
<feature type="region of interest" description="Disordered" evidence="6">
    <location>
        <begin position="1"/>
        <end position="37"/>
    </location>
</feature>
<feature type="compositionally biased region" description="Polar residues" evidence="6">
    <location>
        <begin position="1248"/>
        <end position="1259"/>
    </location>
</feature>
<dbReference type="GO" id="GO:0006508">
    <property type="term" value="P:proteolysis"/>
    <property type="evidence" value="ECO:0007669"/>
    <property type="project" value="UniProtKB-KW"/>
</dbReference>
<sequence length="1404" mass="155575">MPSTASHAEAPRSELALSSKRHTTYDSEEERLLGATRGKNDAGAVRIGMPQTRVSAVKVHTTESLWIWVRGLREQIHSGGPRPSNTLNGNPQGTRANQAARSRPRRGFQKELHLVPSRGSNVIGMPHAIGVDENFALPPVKRQKTKHQPSSPTSSSSMDDALDTMPPGSVNFGPPSQSQNGSQAPSAHSQGSGPSLQMRRSASSNGSLQEYKRVESLMSSGPRSTKRQRRRNSQNQQQNHDLPGPSTISNPIDISGDDEMIMNSKPTTAPRVPHQETMWKPPSTASAPNTSKPLQGPSTGKQSPLFSQSSHVIGKMKQKLSQSMAGGESDGMLAEKFVQIDGKRRRSDVNMSSDLDELQKGGDTVRHIANSRQSSPTKGNTSTLKATPSTELSEGLPESNIKPTNWAKTEPKGRDDARARDIIGRVRERTPSWAIDIAAISYAGKTINDTALGLVYNETNRFYAVMCKGKPTSFRIQPDKLQTISWGTSGGKARFASSKSGTVDNILDIELRKEKDLSELVEKLQAQSAGCKIKTYDRYVEYKTSISNQYYQANRCCSAHMDKMFERRRQEFQKSSKAARSKSLEQDNMQHGASAWQRHDLGQTVSPILAETKRQRTGRSLVDCLYDRATQEDDSELTGRETKPVPNGLPMEKSIPELLGELKPQRRTGLIRQQDQNSHLRRSTRTSGATTRASEDIWAQFEDVPTEDKYSKVHGLGKAWSKPLTYPREGKKKTTVEFSDLERLDEGEFLNDNLISFYLRFLEQELGDQRPDVAKRAYFFNTYFFATLTNTHKGKKCFNYEGVQKWTRTVDLFTYDYIIVPINESSHWYLAIICNLPALDRSLELPKDVPSSQTETAPPVKIDESNEFGPPSSPGAPELAREGSTALVEDTKDETEARNSFAEMSLDNGVEGSAIDRADSGETRGAQTTDQHAEDQEMLDAQFEDTLPGSVAPKTVDVHSRAQAAWLSALTKERAQDAGDPIEDIDDQPKASTAKPKKQKRKSMPPSITKIDPNKPAIILFDSLGLSRGPTIKTLKDYLHEEARTKRGGMEFDGGQIKGINAKVPQQTNFSDCGLFLLGYVAKFLEDDPRDFIAKIIGRSYETKDWSKLVPSTLRANIRDQVQELHKMQEGERQSAKKAGRFQDKNDQKPEPSPTRGPAGQAKVPRQEAVKAGAESPNKPAEHLRPDSPETGRDELAEMFGRARYDFDIDEARIMLQSRAIDDNDTEQTFQETDKAIEAAAAAVSPTRACTDQAIAQDQHQTRKQTEVEPIIVDSQSQRGPSARKSLEPVVQDSRPGSRLPSEVADSQPSAPAIRGRSEHPKRSTSPQRSEAMKSFEKVLRKQPLVTTATRAQDATGEGAYKITVEIPAERLGKQSDRSRRRKSTKNKLEEDGVQVIDVIDVDD</sequence>
<proteinExistence type="inferred from homology"/>
<dbReference type="GO" id="GO:0005634">
    <property type="term" value="C:nucleus"/>
    <property type="evidence" value="ECO:0007669"/>
    <property type="project" value="TreeGrafter"/>
</dbReference>
<keyword evidence="3" id="KW-0645">Protease</keyword>
<evidence type="ECO:0000256" key="3">
    <source>
        <dbReference type="ARBA" id="ARBA00022670"/>
    </source>
</evidence>
<feature type="compositionally biased region" description="Basic and acidic residues" evidence="6">
    <location>
        <begin position="357"/>
        <end position="366"/>
    </location>
</feature>
<dbReference type="InterPro" id="IPR003653">
    <property type="entry name" value="Peptidase_C48_C"/>
</dbReference>
<feature type="compositionally biased region" description="Basic and acidic residues" evidence="6">
    <location>
        <begin position="1331"/>
        <end position="1340"/>
    </location>
</feature>
<organism evidence="8 9">
    <name type="scientific">Lepraria neglecta</name>
    <dbReference type="NCBI Taxonomy" id="209136"/>
    <lineage>
        <taxon>Eukaryota</taxon>
        <taxon>Fungi</taxon>
        <taxon>Dikarya</taxon>
        <taxon>Ascomycota</taxon>
        <taxon>Pezizomycotina</taxon>
        <taxon>Lecanoromycetes</taxon>
        <taxon>OSLEUM clade</taxon>
        <taxon>Lecanoromycetidae</taxon>
        <taxon>Lecanorales</taxon>
        <taxon>Lecanorineae</taxon>
        <taxon>Stereocaulaceae</taxon>
        <taxon>Lepraria</taxon>
    </lineage>
</organism>
<keyword evidence="5" id="KW-0378">Hydrolase</keyword>
<feature type="region of interest" description="Disordered" evidence="6">
    <location>
        <begin position="670"/>
        <end position="691"/>
    </location>
</feature>
<feature type="domain" description="Ubiquitin-like protease family profile" evidence="7">
    <location>
        <begin position="734"/>
        <end position="1084"/>
    </location>
</feature>
<dbReference type="Gene3D" id="3.30.310.130">
    <property type="entry name" value="Ubiquitin-related"/>
    <property type="match status" value="1"/>
</dbReference>
<feature type="region of interest" description="Disordered" evidence="6">
    <location>
        <begin position="973"/>
        <end position="1009"/>
    </location>
</feature>
<feature type="compositionally biased region" description="Polar residues" evidence="6">
    <location>
        <begin position="83"/>
        <end position="100"/>
    </location>
</feature>
<comment type="similarity">
    <text evidence="1">Belongs to the peptidase C48 family.</text>
</comment>
<feature type="region of interest" description="Disordered" evidence="6">
    <location>
        <begin position="343"/>
        <end position="421"/>
    </location>
</feature>
<dbReference type="GO" id="GO:0005737">
    <property type="term" value="C:cytoplasm"/>
    <property type="evidence" value="ECO:0007669"/>
    <property type="project" value="TreeGrafter"/>
</dbReference>
<keyword evidence="2" id="KW-0597">Phosphoprotein</keyword>
<feature type="compositionally biased region" description="Basic and acidic residues" evidence="6">
    <location>
        <begin position="632"/>
        <end position="643"/>
    </location>
</feature>
<dbReference type="Gene3D" id="1.10.418.20">
    <property type="match status" value="2"/>
</dbReference>
<feature type="compositionally biased region" description="Basic and acidic residues" evidence="6">
    <location>
        <begin position="1126"/>
        <end position="1150"/>
    </location>
</feature>
<evidence type="ECO:0000256" key="4">
    <source>
        <dbReference type="ARBA" id="ARBA00022786"/>
    </source>
</evidence>
<feature type="region of interest" description="Disordered" evidence="6">
    <location>
        <begin position="77"/>
        <end position="122"/>
    </location>
</feature>
<dbReference type="InterPro" id="IPR051947">
    <property type="entry name" value="Sentrin-specific_protease"/>
</dbReference>
<feature type="region of interest" description="Disordered" evidence="6">
    <location>
        <begin position="847"/>
        <end position="934"/>
    </location>
</feature>
<feature type="compositionally biased region" description="Polar residues" evidence="6">
    <location>
        <begin position="174"/>
        <end position="208"/>
    </location>
</feature>
<comment type="caution">
    <text evidence="8">The sequence shown here is derived from an EMBL/GenBank/DDBJ whole genome shotgun (WGS) entry which is preliminary data.</text>
</comment>
<feature type="region of interest" description="Disordered" evidence="6">
    <location>
        <begin position="1370"/>
        <end position="1392"/>
    </location>
</feature>
<evidence type="ECO:0000313" key="8">
    <source>
        <dbReference type="EMBL" id="KAK3171481.1"/>
    </source>
</evidence>
<reference evidence="8" key="1">
    <citation type="submission" date="2022-11" db="EMBL/GenBank/DDBJ databases">
        <title>Chromosomal genome sequence assembly and mating type (MAT) locus characterization of the leprose asexual lichenized fungus Lepraria neglecta (Nyl.) Erichsen.</title>
        <authorList>
            <person name="Allen J.L."/>
            <person name="Pfeffer B."/>
        </authorList>
    </citation>
    <scope>NUCLEOTIDE SEQUENCE</scope>
    <source>
        <strain evidence="8">Allen 5258</strain>
    </source>
</reference>
<dbReference type="PANTHER" id="PTHR46896:SF3">
    <property type="entry name" value="FI06413P-RELATED"/>
    <property type="match status" value="1"/>
</dbReference>
<evidence type="ECO:0000259" key="7">
    <source>
        <dbReference type="PROSITE" id="PS50600"/>
    </source>
</evidence>
<evidence type="ECO:0000256" key="5">
    <source>
        <dbReference type="ARBA" id="ARBA00022801"/>
    </source>
</evidence>
<feature type="region of interest" description="Disordered" evidence="6">
    <location>
        <begin position="569"/>
        <end position="595"/>
    </location>
</feature>
<evidence type="ECO:0000256" key="2">
    <source>
        <dbReference type="ARBA" id="ARBA00022553"/>
    </source>
</evidence>
<dbReference type="PROSITE" id="PS50600">
    <property type="entry name" value="ULP_PROTEASE"/>
    <property type="match status" value="1"/>
</dbReference>
<dbReference type="EMBL" id="JASNWA010000008">
    <property type="protein sequence ID" value="KAK3171481.1"/>
    <property type="molecule type" value="Genomic_DNA"/>
</dbReference>
<feature type="compositionally biased region" description="Polar residues" evidence="6">
    <location>
        <begin position="370"/>
        <end position="392"/>
    </location>
</feature>